<dbReference type="NCBIfam" id="NF038353">
    <property type="entry name" value="FxLYD_dom"/>
    <property type="match status" value="1"/>
</dbReference>
<dbReference type="InterPro" id="IPR047676">
    <property type="entry name" value="FxLYD_dom"/>
</dbReference>
<organism evidence="1 2">
    <name type="scientific">Cutibacterium modestum</name>
    <dbReference type="NCBI Taxonomy" id="2559073"/>
    <lineage>
        <taxon>Bacteria</taxon>
        <taxon>Bacillati</taxon>
        <taxon>Actinomycetota</taxon>
        <taxon>Actinomycetes</taxon>
        <taxon>Propionibacteriales</taxon>
        <taxon>Propionibacteriaceae</taxon>
        <taxon>Cutibacterium</taxon>
    </lineage>
</organism>
<protein>
    <submittedName>
        <fullName evidence="1">Uncharacterized protein</fullName>
    </submittedName>
</protein>
<evidence type="ECO:0000313" key="1">
    <source>
        <dbReference type="EMBL" id="BCY24341.1"/>
    </source>
</evidence>
<accession>A0AAD1KNR2</accession>
<evidence type="ECO:0000313" key="2">
    <source>
        <dbReference type="Proteomes" id="UP000825072"/>
    </source>
</evidence>
<name>A0AAD1KNR2_9ACTN</name>
<dbReference type="EMBL" id="AP024747">
    <property type="protein sequence ID" value="BCY24341.1"/>
    <property type="molecule type" value="Genomic_DNA"/>
</dbReference>
<sequence>MLGGEKLKKDKVSVHVAGFVCNNSDNPMNNHIQIEFHTYNVAATTQKTCLANTSSVDAHDKWKVDAICATDPSEVTTVKFKDLTGI</sequence>
<dbReference type="AlphaFoldDB" id="A0AAD1KNR2"/>
<reference evidence="1" key="1">
    <citation type="submission" date="2021-06" db="EMBL/GenBank/DDBJ databases">
        <title>Genome sequence of Cutibacterium modestum strain KB17-24694.</title>
        <authorList>
            <person name="Dekio I."/>
            <person name="Asahina A."/>
            <person name="Nishida M."/>
        </authorList>
    </citation>
    <scope>NUCLEOTIDE SEQUENCE</scope>
    <source>
        <strain evidence="1">KB17-24694</strain>
    </source>
</reference>
<proteinExistence type="predicted"/>
<gene>
    <name evidence="1" type="ORF">KB1_03310</name>
</gene>
<dbReference type="Proteomes" id="UP000825072">
    <property type="component" value="Chromosome 1"/>
</dbReference>